<reference evidence="4 5" key="1">
    <citation type="journal article" date="2018" name="Genome Biol. Evol.">
        <title>Multiple Roots of Fruiting Body Formation in Amoebozoa.</title>
        <authorList>
            <person name="Hillmann F."/>
            <person name="Forbes G."/>
            <person name="Novohradska S."/>
            <person name="Ferling I."/>
            <person name="Riege K."/>
            <person name="Groth M."/>
            <person name="Westermann M."/>
            <person name="Marz M."/>
            <person name="Spaller T."/>
            <person name="Winckler T."/>
            <person name="Schaap P."/>
            <person name="Glockner G."/>
        </authorList>
    </citation>
    <scope>NUCLEOTIDE SEQUENCE [LARGE SCALE GENOMIC DNA]</scope>
    <source>
        <strain evidence="4 5">Jena</strain>
    </source>
</reference>
<dbReference type="SMART" id="SM00175">
    <property type="entry name" value="RAB"/>
    <property type="match status" value="1"/>
</dbReference>
<name>A0A2P6N4R1_9EUKA</name>
<dbReference type="NCBIfam" id="TIGR00231">
    <property type="entry name" value="small_GTP"/>
    <property type="match status" value="1"/>
</dbReference>
<evidence type="ECO:0000313" key="4">
    <source>
        <dbReference type="EMBL" id="PRP78933.1"/>
    </source>
</evidence>
<evidence type="ECO:0000313" key="5">
    <source>
        <dbReference type="Proteomes" id="UP000241769"/>
    </source>
</evidence>
<sequence length="322" mass="35566">MSFSYNEKENSPPSTSGTSKCASQSPTSCGQASKISRSSRSMNLTGLKPSLAMIQPHSTGRRSNINSEKRWSRVGLPIPSPEDSWDEIPTNETTAIYGHTAIRVMTVGDAGVGKSTMINTFASSMGIKVNDDTPFRMISVPDVSLSVPSMLNLVDTQAGDRVAKFRTLNYQGSHAILLTFAVNNRTSFENIKNEWMDEIEFYSPKVPIILIGAKCDQRTDDESSISTEEAKQLAWDMKAAGYYEVTSTDPRSLSTVFTAVTKLICRLRAAMVQRAIDASAQRQQTESNDEELEATSTSPIVQKIFHRIKSSQNFLRSSLRLR</sequence>
<dbReference type="PRINTS" id="PR00449">
    <property type="entry name" value="RASTRNSFRMNG"/>
</dbReference>
<dbReference type="InParanoid" id="A0A2P6N4R1"/>
<dbReference type="GO" id="GO:0003924">
    <property type="term" value="F:GTPase activity"/>
    <property type="evidence" value="ECO:0007669"/>
    <property type="project" value="InterPro"/>
</dbReference>
<evidence type="ECO:0000256" key="1">
    <source>
        <dbReference type="ARBA" id="ARBA00022741"/>
    </source>
</evidence>
<dbReference type="Proteomes" id="UP000241769">
    <property type="component" value="Unassembled WGS sequence"/>
</dbReference>
<dbReference type="SMART" id="SM00173">
    <property type="entry name" value="RAS"/>
    <property type="match status" value="1"/>
</dbReference>
<comment type="caution">
    <text evidence="4">The sequence shown here is derived from an EMBL/GenBank/DDBJ whole genome shotgun (WGS) entry which is preliminary data.</text>
</comment>
<keyword evidence="2" id="KW-0342">GTP-binding</keyword>
<dbReference type="GO" id="GO:0007264">
    <property type="term" value="P:small GTPase-mediated signal transduction"/>
    <property type="evidence" value="ECO:0007669"/>
    <property type="project" value="InterPro"/>
</dbReference>
<dbReference type="InterPro" id="IPR005225">
    <property type="entry name" value="Small_GTP-bd"/>
</dbReference>
<feature type="compositionally biased region" description="Polar residues" evidence="3">
    <location>
        <begin position="11"/>
        <end position="44"/>
    </location>
</feature>
<proteinExistence type="predicted"/>
<dbReference type="PROSITE" id="PS51420">
    <property type="entry name" value="RHO"/>
    <property type="match status" value="1"/>
</dbReference>
<dbReference type="SMART" id="SM00174">
    <property type="entry name" value="RHO"/>
    <property type="match status" value="1"/>
</dbReference>
<feature type="compositionally biased region" description="Basic and acidic residues" evidence="3">
    <location>
        <begin position="1"/>
        <end position="10"/>
    </location>
</feature>
<dbReference type="InterPro" id="IPR003578">
    <property type="entry name" value="Small_GTPase_Rho"/>
</dbReference>
<protein>
    <submittedName>
        <fullName evidence="4">Rac-like GTP-binding protein 7</fullName>
    </submittedName>
</protein>
<dbReference type="AlphaFoldDB" id="A0A2P6N4R1"/>
<dbReference type="OrthoDB" id="8830751at2759"/>
<dbReference type="Pfam" id="PF00071">
    <property type="entry name" value="Ras"/>
    <property type="match status" value="1"/>
</dbReference>
<gene>
    <name evidence="4" type="ORF">PROFUN_13227</name>
</gene>
<dbReference type="STRING" id="1890364.A0A2P6N4R1"/>
<dbReference type="PROSITE" id="PS51421">
    <property type="entry name" value="RAS"/>
    <property type="match status" value="1"/>
</dbReference>
<keyword evidence="5" id="KW-1185">Reference proteome</keyword>
<dbReference type="GO" id="GO:0005525">
    <property type="term" value="F:GTP binding"/>
    <property type="evidence" value="ECO:0007669"/>
    <property type="project" value="UniProtKB-KW"/>
</dbReference>
<organism evidence="4 5">
    <name type="scientific">Planoprotostelium fungivorum</name>
    <dbReference type="NCBI Taxonomy" id="1890364"/>
    <lineage>
        <taxon>Eukaryota</taxon>
        <taxon>Amoebozoa</taxon>
        <taxon>Evosea</taxon>
        <taxon>Variosea</taxon>
        <taxon>Cavosteliida</taxon>
        <taxon>Cavosteliaceae</taxon>
        <taxon>Planoprotostelium</taxon>
    </lineage>
</organism>
<dbReference type="EMBL" id="MDYQ01000204">
    <property type="protein sequence ID" value="PRP78933.1"/>
    <property type="molecule type" value="Genomic_DNA"/>
</dbReference>
<accession>A0A2P6N4R1</accession>
<evidence type="ECO:0000256" key="2">
    <source>
        <dbReference type="ARBA" id="ARBA00023134"/>
    </source>
</evidence>
<dbReference type="InterPro" id="IPR027417">
    <property type="entry name" value="P-loop_NTPase"/>
</dbReference>
<dbReference type="PROSITE" id="PS51419">
    <property type="entry name" value="RAB"/>
    <property type="match status" value="1"/>
</dbReference>
<feature type="region of interest" description="Disordered" evidence="3">
    <location>
        <begin position="1"/>
        <end position="75"/>
    </location>
</feature>
<dbReference type="InterPro" id="IPR001806">
    <property type="entry name" value="Small_GTPase"/>
</dbReference>
<dbReference type="SUPFAM" id="SSF52540">
    <property type="entry name" value="P-loop containing nucleoside triphosphate hydrolases"/>
    <property type="match status" value="1"/>
</dbReference>
<feature type="compositionally biased region" description="Polar residues" evidence="3">
    <location>
        <begin position="56"/>
        <end position="66"/>
    </location>
</feature>
<dbReference type="Gene3D" id="3.40.50.300">
    <property type="entry name" value="P-loop containing nucleotide triphosphate hydrolases"/>
    <property type="match status" value="1"/>
</dbReference>
<evidence type="ECO:0000256" key="3">
    <source>
        <dbReference type="SAM" id="MobiDB-lite"/>
    </source>
</evidence>
<dbReference type="PANTHER" id="PTHR24072">
    <property type="entry name" value="RHO FAMILY GTPASE"/>
    <property type="match status" value="1"/>
</dbReference>
<keyword evidence="1" id="KW-0547">Nucleotide-binding</keyword>